<reference evidence="1 2" key="1">
    <citation type="journal article" date="2021" name="Sci. Rep.">
        <title>Chromosome anchoring in Senegalese sole (Solea senegalensis) reveals sex-associated markers and genome rearrangements in flatfish.</title>
        <authorList>
            <person name="Guerrero-Cozar I."/>
            <person name="Gomez-Garrido J."/>
            <person name="Berbel C."/>
            <person name="Martinez-Blanch J.F."/>
            <person name="Alioto T."/>
            <person name="Claros M.G."/>
            <person name="Gagnaire P.A."/>
            <person name="Manchado M."/>
        </authorList>
    </citation>
    <scope>NUCLEOTIDE SEQUENCE [LARGE SCALE GENOMIC DNA]</scope>
    <source>
        <strain evidence="1">Sse05_10M</strain>
    </source>
</reference>
<evidence type="ECO:0000313" key="2">
    <source>
        <dbReference type="Proteomes" id="UP000693946"/>
    </source>
</evidence>
<name>A0AAV6QZD7_SOLSE</name>
<comment type="caution">
    <text evidence="1">The sequence shown here is derived from an EMBL/GenBank/DDBJ whole genome shotgun (WGS) entry which is preliminary data.</text>
</comment>
<evidence type="ECO:0000313" key="1">
    <source>
        <dbReference type="EMBL" id="KAG7498644.1"/>
    </source>
</evidence>
<protein>
    <submittedName>
        <fullName evidence="1">Uncharacterized protein</fullName>
    </submittedName>
</protein>
<sequence length="239" mass="26860">MFVHTLFVIPKCCRMVLAPCSRRLRTGAALFRVPCRLRVRHFRISVRGRRGRRDAVSRDFGKADDITHLLPHITDVPHVGGIFIVYYRFELILLSVVLDGNYGNDAAQLFPGGINISRPEDFRSPERCTGAELSSKFLISKDMILKIQRPAVLRGVNCCFVDLNLTEKIRRTPPLLGLFDVFTSKLCPSTSNNNNGTDVNVVIGTTLANKSVASACTHRLFQRRLHWLHNDCDPAICAD</sequence>
<proteinExistence type="predicted"/>
<dbReference type="EMBL" id="JAGKHQ010000014">
    <property type="protein sequence ID" value="KAG7498644.1"/>
    <property type="molecule type" value="Genomic_DNA"/>
</dbReference>
<accession>A0AAV6QZD7</accession>
<dbReference type="Proteomes" id="UP000693946">
    <property type="component" value="Linkage Group LG21"/>
</dbReference>
<gene>
    <name evidence="1" type="ORF">JOB18_016290</name>
</gene>
<dbReference type="AlphaFoldDB" id="A0AAV6QZD7"/>
<keyword evidence="2" id="KW-1185">Reference proteome</keyword>
<organism evidence="1 2">
    <name type="scientific">Solea senegalensis</name>
    <name type="common">Senegalese sole</name>
    <dbReference type="NCBI Taxonomy" id="28829"/>
    <lineage>
        <taxon>Eukaryota</taxon>
        <taxon>Metazoa</taxon>
        <taxon>Chordata</taxon>
        <taxon>Craniata</taxon>
        <taxon>Vertebrata</taxon>
        <taxon>Euteleostomi</taxon>
        <taxon>Actinopterygii</taxon>
        <taxon>Neopterygii</taxon>
        <taxon>Teleostei</taxon>
        <taxon>Neoteleostei</taxon>
        <taxon>Acanthomorphata</taxon>
        <taxon>Carangaria</taxon>
        <taxon>Pleuronectiformes</taxon>
        <taxon>Pleuronectoidei</taxon>
        <taxon>Soleidae</taxon>
        <taxon>Solea</taxon>
    </lineage>
</organism>